<organism evidence="2 3">
    <name type="scientific">Deinococcus yavapaiensis KR-236</name>
    <dbReference type="NCBI Taxonomy" id="694435"/>
    <lineage>
        <taxon>Bacteria</taxon>
        <taxon>Thermotogati</taxon>
        <taxon>Deinococcota</taxon>
        <taxon>Deinococci</taxon>
        <taxon>Deinococcales</taxon>
        <taxon>Deinococcaceae</taxon>
        <taxon>Deinococcus</taxon>
    </lineage>
</organism>
<feature type="transmembrane region" description="Helical" evidence="1">
    <location>
        <begin position="300"/>
        <end position="323"/>
    </location>
</feature>
<feature type="transmembrane region" description="Helical" evidence="1">
    <location>
        <begin position="77"/>
        <end position="95"/>
    </location>
</feature>
<keyword evidence="1" id="KW-1133">Transmembrane helix</keyword>
<evidence type="ECO:0000313" key="2">
    <source>
        <dbReference type="EMBL" id="PYE55454.1"/>
    </source>
</evidence>
<dbReference type="RefSeq" id="WP_110885786.1">
    <property type="nucleotide sequence ID" value="NZ_QJSX01000003.1"/>
</dbReference>
<feature type="transmembrane region" description="Helical" evidence="1">
    <location>
        <begin position="211"/>
        <end position="235"/>
    </location>
</feature>
<dbReference type="AlphaFoldDB" id="A0A318SDJ9"/>
<reference evidence="2 3" key="1">
    <citation type="submission" date="2018-06" db="EMBL/GenBank/DDBJ databases">
        <title>Genomic Encyclopedia of Type Strains, Phase IV (KMG-IV): sequencing the most valuable type-strain genomes for metagenomic binning, comparative biology and taxonomic classification.</title>
        <authorList>
            <person name="Goeker M."/>
        </authorList>
    </citation>
    <scope>NUCLEOTIDE SEQUENCE [LARGE SCALE GENOMIC DNA]</scope>
    <source>
        <strain evidence="2 3">DSM 18048</strain>
    </source>
</reference>
<name>A0A318SDJ9_9DEIO</name>
<feature type="transmembrane region" description="Helical" evidence="1">
    <location>
        <begin position="100"/>
        <end position="120"/>
    </location>
</feature>
<gene>
    <name evidence="2" type="ORF">DES52_103287</name>
</gene>
<protein>
    <submittedName>
        <fullName evidence="2">Uncharacterized protein DUF4173</fullName>
    </submittedName>
</protein>
<feature type="transmembrane region" description="Helical" evidence="1">
    <location>
        <begin position="396"/>
        <end position="414"/>
    </location>
</feature>
<evidence type="ECO:0000256" key="1">
    <source>
        <dbReference type="SAM" id="Phobius"/>
    </source>
</evidence>
<feature type="transmembrane region" description="Helical" evidence="1">
    <location>
        <begin position="140"/>
        <end position="160"/>
    </location>
</feature>
<feature type="transmembrane region" description="Helical" evidence="1">
    <location>
        <begin position="368"/>
        <end position="389"/>
    </location>
</feature>
<proteinExistence type="predicted"/>
<feature type="transmembrane region" description="Helical" evidence="1">
    <location>
        <begin position="172"/>
        <end position="191"/>
    </location>
</feature>
<comment type="caution">
    <text evidence="2">The sequence shown here is derived from an EMBL/GenBank/DDBJ whole genome shotgun (WGS) entry which is preliminary data.</text>
</comment>
<evidence type="ECO:0000313" key="3">
    <source>
        <dbReference type="Proteomes" id="UP000248326"/>
    </source>
</evidence>
<accession>A0A318SDJ9</accession>
<feature type="transmembrane region" description="Helical" evidence="1">
    <location>
        <begin position="330"/>
        <end position="348"/>
    </location>
</feature>
<keyword evidence="1" id="KW-0472">Membrane</keyword>
<feature type="transmembrane region" description="Helical" evidence="1">
    <location>
        <begin position="25"/>
        <end position="44"/>
    </location>
</feature>
<dbReference type="OrthoDB" id="57429at2"/>
<dbReference type="EMBL" id="QJSX01000003">
    <property type="protein sequence ID" value="PYE55454.1"/>
    <property type="molecule type" value="Genomic_DNA"/>
</dbReference>
<dbReference type="Proteomes" id="UP000248326">
    <property type="component" value="Unassembled WGS sequence"/>
</dbReference>
<feature type="transmembrane region" description="Helical" evidence="1">
    <location>
        <begin position="256"/>
        <end position="280"/>
    </location>
</feature>
<dbReference type="InterPro" id="IPR025291">
    <property type="entry name" value="DUF4153"/>
</dbReference>
<feature type="transmembrane region" description="Helical" evidence="1">
    <location>
        <begin position="51"/>
        <end position="71"/>
    </location>
</feature>
<keyword evidence="3" id="KW-1185">Reference proteome</keyword>
<keyword evidence="1" id="KW-0812">Transmembrane</keyword>
<sequence length="511" mass="54128">MSDAPPTQPPLAAVPLPRPRLPVRTAMLLLFAALVLGVGGRFLFDAPTLGLNVLAWCGALVLVALLLARAWRATVGLEGRVLLGSGLLLAAMFAWRDSPLLTFVNFLAVVTAFALAASHLRGEGLRGASVAQHTLSLVRGHLMGLTGPFSVAFLAPWKAMGRRSFHPSVAPLARGLVIASPILSVFALLLTSADAAFARLFGEALRFDVTALAASTFAVLSWTWLALGWLYGALIAEPWTISAGGASAPKLGLTEVAVVLGSVASLFGAFIGVQAAYFFGGTSQITALTGLTYAEYARKGFFELVTVAALVLPMLVGLAGLVRDHERRSVVFRGLCVTIAVLVGVMLLSATTRMRLYVDAYGLTLDRLLATTFMTWVALTLVLFVVTLLTDTLRRFAFLAVLLGFATTIALNAANPAALVANVNLPRALRTPSVTVNGRSFASPDLVHLTTVGADAIRALVPHLAALAPTVRAEMQGRVEAALGATRDPRAWNWSRWAAKVAFERTSRGRE</sequence>
<dbReference type="Pfam" id="PF13687">
    <property type="entry name" value="DUF4153"/>
    <property type="match status" value="1"/>
</dbReference>